<dbReference type="InterPro" id="IPR015943">
    <property type="entry name" value="WD40/YVTN_repeat-like_dom_sf"/>
</dbReference>
<dbReference type="InterPro" id="IPR002372">
    <property type="entry name" value="PQQ_rpt_dom"/>
</dbReference>
<dbReference type="EMBL" id="BKAG01000029">
    <property type="protein sequence ID" value="GEP44417.1"/>
    <property type="molecule type" value="Genomic_DNA"/>
</dbReference>
<dbReference type="Gene3D" id="2.130.10.10">
    <property type="entry name" value="YVTN repeat-like/Quinoprotein amine dehydrogenase"/>
    <property type="match status" value="2"/>
</dbReference>
<keyword evidence="3" id="KW-1185">Reference proteome</keyword>
<gene>
    <name evidence="2" type="ORF">BGE01nite_37080</name>
</gene>
<evidence type="ECO:0000313" key="3">
    <source>
        <dbReference type="Proteomes" id="UP000321577"/>
    </source>
</evidence>
<dbReference type="InterPro" id="IPR011047">
    <property type="entry name" value="Quinoprotein_ADH-like_sf"/>
</dbReference>
<reference evidence="2 3" key="1">
    <citation type="submission" date="2019-07" db="EMBL/GenBank/DDBJ databases">
        <title>Whole genome shotgun sequence of Brevifollis gellanilyticus NBRC 108608.</title>
        <authorList>
            <person name="Hosoyama A."/>
            <person name="Uohara A."/>
            <person name="Ohji S."/>
            <person name="Ichikawa N."/>
        </authorList>
    </citation>
    <scope>NUCLEOTIDE SEQUENCE [LARGE SCALE GENOMIC DNA]</scope>
    <source>
        <strain evidence="2 3">NBRC 108608</strain>
    </source>
</reference>
<evidence type="ECO:0000313" key="2">
    <source>
        <dbReference type="EMBL" id="GEP44417.1"/>
    </source>
</evidence>
<dbReference type="SMART" id="SM00564">
    <property type="entry name" value="PQQ"/>
    <property type="match status" value="3"/>
</dbReference>
<feature type="domain" description="Pyrrolo-quinoline quinone repeat" evidence="1">
    <location>
        <begin position="95"/>
        <end position="254"/>
    </location>
</feature>
<dbReference type="PANTHER" id="PTHR34512">
    <property type="entry name" value="CELL SURFACE PROTEIN"/>
    <property type="match status" value="1"/>
</dbReference>
<dbReference type="SUPFAM" id="SSF50998">
    <property type="entry name" value="Quinoprotein alcohol dehydrogenase-like"/>
    <property type="match status" value="1"/>
</dbReference>
<dbReference type="InterPro" id="IPR018391">
    <property type="entry name" value="PQQ_b-propeller_rpt"/>
</dbReference>
<organism evidence="2 3">
    <name type="scientific">Brevifollis gellanilyticus</name>
    <dbReference type="NCBI Taxonomy" id="748831"/>
    <lineage>
        <taxon>Bacteria</taxon>
        <taxon>Pseudomonadati</taxon>
        <taxon>Verrucomicrobiota</taxon>
        <taxon>Verrucomicrobiia</taxon>
        <taxon>Verrucomicrobiales</taxon>
        <taxon>Verrucomicrobiaceae</taxon>
    </lineage>
</organism>
<protein>
    <submittedName>
        <fullName evidence="2">Dehydrogenase</fullName>
    </submittedName>
</protein>
<dbReference type="Pfam" id="PF13360">
    <property type="entry name" value="PQQ_2"/>
    <property type="match status" value="1"/>
</dbReference>
<accession>A0A512MCG3</accession>
<proteinExistence type="predicted"/>
<name>A0A512MCG3_9BACT</name>
<evidence type="ECO:0000259" key="1">
    <source>
        <dbReference type="Pfam" id="PF13360"/>
    </source>
</evidence>
<dbReference type="PANTHER" id="PTHR34512:SF30">
    <property type="entry name" value="OUTER MEMBRANE PROTEIN ASSEMBLY FACTOR BAMB"/>
    <property type="match status" value="1"/>
</dbReference>
<sequence>MHANADERRLSDEMISKALMLSFLFSAGLLAADWPRWRGPTGDGTWNPPEVPKGFATREPERLWKASIGAGYGGVTMRDGRVYVMDRPKSPENTERVLCFDAETGEPLWSREWTADYGSMEYGTGPRASVTIHEGHAYTLGAVGMAMCLNAETGEAVWQVDTVKDHAAKVPTWGFAASPVIEGEKVLLHVGAESQGSVVALDRKSGTIVWKGGPDPAGYCTPEVITHTGRKQLITWGPEHIQSLDPETGDVFWTWPYKITYGVSIAQPLYRDGLLLVSGYWHGTKVLKLGEKPQDVSLAWENEKEMCGLMSAPLYKDGVVYLLDKNKGLQGVDLKTGKVLWSDDNTLTPKDRNPQMSLVWLKESEGLASLLNASGELVHVKLSKDGFEELVRHQIIGKTWAHPAFVGSRIWARSDTELVAWALW</sequence>
<dbReference type="OrthoDB" id="178593at2"/>
<comment type="caution">
    <text evidence="2">The sequence shown here is derived from an EMBL/GenBank/DDBJ whole genome shotgun (WGS) entry which is preliminary data.</text>
</comment>
<dbReference type="Proteomes" id="UP000321577">
    <property type="component" value="Unassembled WGS sequence"/>
</dbReference>
<dbReference type="AlphaFoldDB" id="A0A512MCG3"/>